<gene>
    <name evidence="2" type="ORF">OVY01_13155</name>
</gene>
<dbReference type="Proteomes" id="UP001082899">
    <property type="component" value="Unassembled WGS sequence"/>
</dbReference>
<keyword evidence="1" id="KW-1133">Transmembrane helix</keyword>
<sequence>MTHRIRGRVIRAAARLVAGVVFAGLPVAGAYSAWNDYGTAEPRDELGRDTRAALALQVDGQAAGPMLPIPGEEASASYKRYLDSFAHPIPEFFEKKVKSGQDDK</sequence>
<keyword evidence="1" id="KW-0472">Membrane</keyword>
<dbReference type="RefSeq" id="WP_267848037.1">
    <property type="nucleotide sequence ID" value="NZ_JAPMXC010000002.1"/>
</dbReference>
<comment type="caution">
    <text evidence="2">The sequence shown here is derived from an EMBL/GenBank/DDBJ whole genome shotgun (WGS) entry which is preliminary data.</text>
</comment>
<name>A0ABT3ZNX8_9BURK</name>
<dbReference type="InterPro" id="IPR022053">
    <property type="entry name" value="DUF3613"/>
</dbReference>
<accession>A0ABT3ZNX8</accession>
<evidence type="ECO:0000256" key="1">
    <source>
        <dbReference type="SAM" id="Phobius"/>
    </source>
</evidence>
<dbReference type="Pfam" id="PF12266">
    <property type="entry name" value="DUF3613"/>
    <property type="match status" value="1"/>
</dbReference>
<keyword evidence="1" id="KW-0812">Transmembrane</keyword>
<dbReference type="EMBL" id="JAPMXC010000002">
    <property type="protein sequence ID" value="MCY0388167.1"/>
    <property type="molecule type" value="Genomic_DNA"/>
</dbReference>
<organism evidence="2 3">
    <name type="scientific">Robbsia betulipollinis</name>
    <dbReference type="NCBI Taxonomy" id="2981849"/>
    <lineage>
        <taxon>Bacteria</taxon>
        <taxon>Pseudomonadati</taxon>
        <taxon>Pseudomonadota</taxon>
        <taxon>Betaproteobacteria</taxon>
        <taxon>Burkholderiales</taxon>
        <taxon>Burkholderiaceae</taxon>
        <taxon>Robbsia</taxon>
    </lineage>
</organism>
<proteinExistence type="predicted"/>
<reference evidence="2" key="1">
    <citation type="submission" date="2022-11" db="EMBL/GenBank/DDBJ databases">
        <title>Robbsia betulipollinis sp. nov., isolated from pollen of birch (Betula pendula).</title>
        <authorList>
            <person name="Shi H."/>
            <person name="Ambika Manirajan B."/>
            <person name="Ratering S."/>
            <person name="Geissler-Plaum R."/>
            <person name="Schnell S."/>
        </authorList>
    </citation>
    <scope>NUCLEOTIDE SEQUENCE</scope>
    <source>
        <strain evidence="2">Bb-Pol-6</strain>
    </source>
</reference>
<feature type="transmembrane region" description="Helical" evidence="1">
    <location>
        <begin position="12"/>
        <end position="34"/>
    </location>
</feature>
<keyword evidence="3" id="KW-1185">Reference proteome</keyword>
<evidence type="ECO:0000313" key="2">
    <source>
        <dbReference type="EMBL" id="MCY0388167.1"/>
    </source>
</evidence>
<protein>
    <submittedName>
        <fullName evidence="2">DUF3613 domain-containing protein</fullName>
    </submittedName>
</protein>
<evidence type="ECO:0000313" key="3">
    <source>
        <dbReference type="Proteomes" id="UP001082899"/>
    </source>
</evidence>